<name>C0PCI7_MAIZE</name>
<evidence type="ECO:0000256" key="2">
    <source>
        <dbReference type="ARBA" id="ARBA00022679"/>
    </source>
</evidence>
<dbReference type="PANTHER" id="PTHR43895:SF136">
    <property type="entry name" value="NON-SPECIFIC SERINE_THREONINE PROTEIN KINASE"/>
    <property type="match status" value="1"/>
</dbReference>
<proteinExistence type="evidence at transcript level"/>
<evidence type="ECO:0000256" key="3">
    <source>
        <dbReference type="ARBA" id="ARBA00022741"/>
    </source>
</evidence>
<dbReference type="Gene3D" id="3.30.200.20">
    <property type="entry name" value="Phosphorylase Kinase, domain 1"/>
    <property type="match status" value="1"/>
</dbReference>
<organism evidence="7">
    <name type="scientific">Zea mays</name>
    <name type="common">Maize</name>
    <dbReference type="NCBI Taxonomy" id="4577"/>
    <lineage>
        <taxon>Eukaryota</taxon>
        <taxon>Viridiplantae</taxon>
        <taxon>Streptophyta</taxon>
        <taxon>Embryophyta</taxon>
        <taxon>Tracheophyta</taxon>
        <taxon>Spermatophyta</taxon>
        <taxon>Magnoliopsida</taxon>
        <taxon>Liliopsida</taxon>
        <taxon>Poales</taxon>
        <taxon>Poaceae</taxon>
        <taxon>PACMAD clade</taxon>
        <taxon>Panicoideae</taxon>
        <taxon>Andropogonodae</taxon>
        <taxon>Andropogoneae</taxon>
        <taxon>Tripsacinae</taxon>
        <taxon>Zea</taxon>
    </lineage>
</organism>
<feature type="compositionally biased region" description="Low complexity" evidence="6">
    <location>
        <begin position="22"/>
        <end position="31"/>
    </location>
</feature>
<evidence type="ECO:0000256" key="1">
    <source>
        <dbReference type="ARBA" id="ARBA00022527"/>
    </source>
</evidence>
<protein>
    <recommendedName>
        <fullName evidence="8">Protein kinase domain-containing protein</fullName>
    </recommendedName>
</protein>
<feature type="region of interest" description="Disordered" evidence="6">
    <location>
        <begin position="1"/>
        <end position="50"/>
    </location>
</feature>
<reference evidence="7" key="1">
    <citation type="journal article" date="2009" name="PLoS Genet.">
        <title>Sequencing, mapping, and analysis of 27,455 maize full-length cDNAs.</title>
        <authorList>
            <person name="Soderlund C."/>
            <person name="Descour A."/>
            <person name="Kudrna D."/>
            <person name="Bomhoff M."/>
            <person name="Boyd L."/>
            <person name="Currie J."/>
            <person name="Angelova A."/>
            <person name="Collura K."/>
            <person name="Wissotski M."/>
            <person name="Ashley E."/>
            <person name="Morrow D."/>
            <person name="Fernandes J."/>
            <person name="Walbot V."/>
            <person name="Yu Y."/>
        </authorList>
    </citation>
    <scope>NUCLEOTIDE SEQUENCE</scope>
    <source>
        <strain evidence="7">B73</strain>
    </source>
</reference>
<dbReference type="GO" id="GO:0004674">
    <property type="term" value="F:protein serine/threonine kinase activity"/>
    <property type="evidence" value="ECO:0007669"/>
    <property type="project" value="UniProtKB-KW"/>
</dbReference>
<dbReference type="AlphaFoldDB" id="C0PCI7"/>
<dbReference type="SUPFAM" id="SSF56112">
    <property type="entry name" value="Protein kinase-like (PK-like)"/>
    <property type="match status" value="1"/>
</dbReference>
<keyword evidence="3" id="KW-0547">Nucleotide-binding</keyword>
<dbReference type="GO" id="GO:0005524">
    <property type="term" value="F:ATP binding"/>
    <property type="evidence" value="ECO:0007669"/>
    <property type="project" value="UniProtKB-KW"/>
</dbReference>
<evidence type="ECO:0000256" key="5">
    <source>
        <dbReference type="ARBA" id="ARBA00022840"/>
    </source>
</evidence>
<keyword evidence="5" id="KW-0067">ATP-binding</keyword>
<evidence type="ECO:0008006" key="8">
    <source>
        <dbReference type="Google" id="ProtNLM"/>
    </source>
</evidence>
<keyword evidence="1" id="KW-0723">Serine/threonine-protein kinase</keyword>
<dbReference type="PANTHER" id="PTHR43895">
    <property type="entry name" value="CALCIUM/CALMODULIN-DEPENDENT PROTEIN KINASE KINASE-RELATED"/>
    <property type="match status" value="1"/>
</dbReference>
<keyword evidence="2" id="KW-0808">Transferase</keyword>
<dbReference type="ExpressionAtlas" id="C0PCI7">
    <property type="expression patterns" value="baseline"/>
</dbReference>
<accession>C0PCI7</accession>
<dbReference type="EMBL" id="BT066006">
    <property type="protein sequence ID" value="ACN31882.1"/>
    <property type="molecule type" value="mRNA"/>
</dbReference>
<sequence>MAPRPAANHQATAEQGAKHLGRPSGAPSARAPRPPPAAPERPTGRRAEQSFNSVPDRVFLIQVAASKTKIYMVLELVNGGELLDRIAASEGKLPEQEARRLFQHLVLSSTLLYSLTHHSQAAKQLPRLYFTWSFMQAVWSTSRR</sequence>
<keyword evidence="4" id="KW-0418">Kinase</keyword>
<evidence type="ECO:0000313" key="7">
    <source>
        <dbReference type="EMBL" id="ACN31882.1"/>
    </source>
</evidence>
<evidence type="ECO:0000256" key="6">
    <source>
        <dbReference type="SAM" id="MobiDB-lite"/>
    </source>
</evidence>
<dbReference type="InterPro" id="IPR011009">
    <property type="entry name" value="Kinase-like_dom_sf"/>
</dbReference>
<dbReference type="Gene3D" id="1.10.510.10">
    <property type="entry name" value="Transferase(Phosphotransferase) domain 1"/>
    <property type="match status" value="1"/>
</dbReference>
<evidence type="ECO:0000256" key="4">
    <source>
        <dbReference type="ARBA" id="ARBA00022777"/>
    </source>
</evidence>